<feature type="binding site" evidence="8">
    <location>
        <position position="75"/>
    </location>
    <ligand>
        <name>GTP</name>
        <dbReference type="ChEBI" id="CHEBI:37565"/>
    </ligand>
</feature>
<feature type="binding site" evidence="8">
    <location>
        <begin position="14"/>
        <end position="16"/>
    </location>
    <ligand>
        <name>GTP</name>
        <dbReference type="ChEBI" id="CHEBI:37565"/>
    </ligand>
</feature>
<organism evidence="10 11">
    <name type="scientific">Actinomycetospora endophytica</name>
    <dbReference type="NCBI Taxonomy" id="2291215"/>
    <lineage>
        <taxon>Bacteria</taxon>
        <taxon>Bacillati</taxon>
        <taxon>Actinomycetota</taxon>
        <taxon>Actinomycetes</taxon>
        <taxon>Pseudonocardiales</taxon>
        <taxon>Pseudonocardiaceae</taxon>
        <taxon>Actinomycetospora</taxon>
    </lineage>
</organism>
<comment type="subcellular location">
    <subcellularLocation>
        <location evidence="8">Cytoplasm</location>
    </subcellularLocation>
</comment>
<keyword evidence="10" id="KW-0548">Nucleotidyltransferase</keyword>
<keyword evidence="7 8" id="KW-0501">Molybdenum cofactor biosynthesis</keyword>
<keyword evidence="6 8" id="KW-0342">GTP-binding</keyword>
<evidence type="ECO:0000256" key="7">
    <source>
        <dbReference type="ARBA" id="ARBA00023150"/>
    </source>
</evidence>
<dbReference type="Proteomes" id="UP001199469">
    <property type="component" value="Unassembled WGS sequence"/>
</dbReference>
<evidence type="ECO:0000256" key="8">
    <source>
        <dbReference type="HAMAP-Rule" id="MF_00316"/>
    </source>
</evidence>
<reference evidence="10 11" key="1">
    <citation type="submission" date="2021-11" db="EMBL/GenBank/DDBJ databases">
        <title>Draft genome sequence of Actinomycetospora sp. SF1 isolated from the rhizosphere soil.</title>
        <authorList>
            <person name="Duangmal K."/>
            <person name="Chantavorakit T."/>
        </authorList>
    </citation>
    <scope>NUCLEOTIDE SEQUENCE [LARGE SCALE GENOMIC DNA]</scope>
    <source>
        <strain evidence="10 11">TBRC 5722</strain>
    </source>
</reference>
<feature type="binding site" evidence="8">
    <location>
        <position position="106"/>
    </location>
    <ligand>
        <name>Mg(2+)</name>
        <dbReference type="ChEBI" id="CHEBI:18420"/>
    </ligand>
</feature>
<dbReference type="PANTHER" id="PTHR19136">
    <property type="entry name" value="MOLYBDENUM COFACTOR GUANYLYLTRANSFERASE"/>
    <property type="match status" value="1"/>
</dbReference>
<dbReference type="InterPro" id="IPR025877">
    <property type="entry name" value="MobA-like_NTP_Trfase"/>
</dbReference>
<comment type="cofactor">
    <cofactor evidence="8">
        <name>Mg(2+)</name>
        <dbReference type="ChEBI" id="CHEBI:18420"/>
    </cofactor>
</comment>
<evidence type="ECO:0000313" key="11">
    <source>
        <dbReference type="Proteomes" id="UP001199469"/>
    </source>
</evidence>
<dbReference type="GO" id="GO:0016779">
    <property type="term" value="F:nucleotidyltransferase activity"/>
    <property type="evidence" value="ECO:0007669"/>
    <property type="project" value="UniProtKB-KW"/>
</dbReference>
<comment type="catalytic activity">
    <reaction evidence="8">
        <text>Mo-molybdopterin + GTP + H(+) = Mo-molybdopterin guanine dinucleotide + diphosphate</text>
        <dbReference type="Rhea" id="RHEA:34243"/>
        <dbReference type="ChEBI" id="CHEBI:15378"/>
        <dbReference type="ChEBI" id="CHEBI:33019"/>
        <dbReference type="ChEBI" id="CHEBI:37565"/>
        <dbReference type="ChEBI" id="CHEBI:71302"/>
        <dbReference type="ChEBI" id="CHEBI:71310"/>
        <dbReference type="EC" id="2.7.7.77"/>
    </reaction>
</comment>
<evidence type="ECO:0000256" key="5">
    <source>
        <dbReference type="ARBA" id="ARBA00022842"/>
    </source>
</evidence>
<dbReference type="CDD" id="cd02503">
    <property type="entry name" value="MobA"/>
    <property type="match status" value="1"/>
</dbReference>
<evidence type="ECO:0000256" key="2">
    <source>
        <dbReference type="ARBA" id="ARBA00022679"/>
    </source>
</evidence>
<dbReference type="InterPro" id="IPR013482">
    <property type="entry name" value="Molybde_CF_guanTrfase"/>
</dbReference>
<feature type="domain" description="MobA-like NTP transferase" evidence="9">
    <location>
        <begin position="11"/>
        <end position="161"/>
    </location>
</feature>
<keyword evidence="3 8" id="KW-0479">Metal-binding</keyword>
<evidence type="ECO:0000256" key="3">
    <source>
        <dbReference type="ARBA" id="ARBA00022723"/>
    </source>
</evidence>
<evidence type="ECO:0000256" key="4">
    <source>
        <dbReference type="ARBA" id="ARBA00022741"/>
    </source>
</evidence>
<sequence>MSQTTLPAAAAVVLAGGRSRRMGTDKALLRWGDGSLLEHVLGVLGTAVCGPLVVVGAAGSPRAVDHPRVIPVTDDAPGLGPLQGIATGLRAAAAQDSAVAFVCSVDLPLLHPAYVGAVLAALGDAEVALPVLHGHRQPLAAAYRTALGERATALLDAGARRPGDLFAASTVRELSAVDLLADPALRAVDPALDAVRDVDTPEEYAALVRGRPES</sequence>
<feature type="binding site" evidence="8">
    <location>
        <position position="106"/>
    </location>
    <ligand>
        <name>GTP</name>
        <dbReference type="ChEBI" id="CHEBI:37565"/>
    </ligand>
</feature>
<accession>A0ABS8P566</accession>
<comment type="caution">
    <text evidence="10">The sequence shown here is derived from an EMBL/GenBank/DDBJ whole genome shotgun (WGS) entry which is preliminary data.</text>
</comment>
<keyword evidence="1 8" id="KW-0963">Cytoplasm</keyword>
<gene>
    <name evidence="8" type="primary">mobA</name>
    <name evidence="10" type="ORF">LQ327_08345</name>
</gene>
<dbReference type="EMBL" id="JAJNDB010000001">
    <property type="protein sequence ID" value="MCD2193394.1"/>
    <property type="molecule type" value="Genomic_DNA"/>
</dbReference>
<protein>
    <recommendedName>
        <fullName evidence="8">Probable molybdenum cofactor guanylyltransferase</fullName>
        <shortName evidence="8">MoCo guanylyltransferase</shortName>
        <ecNumber evidence="8">2.7.7.77</ecNumber>
    </recommendedName>
    <alternativeName>
        <fullName evidence="8">GTP:molybdopterin guanylyltransferase</fullName>
    </alternativeName>
    <alternativeName>
        <fullName evidence="8">Mo-MPT guanylyltransferase</fullName>
    </alternativeName>
    <alternativeName>
        <fullName evidence="8">Molybdopterin guanylyltransferase</fullName>
    </alternativeName>
    <alternativeName>
        <fullName evidence="8">Molybdopterin-guanine dinucleotide synthase</fullName>
        <shortName evidence="8">MGD synthase</shortName>
    </alternativeName>
</protein>
<proteinExistence type="inferred from homology"/>
<dbReference type="SUPFAM" id="SSF53448">
    <property type="entry name" value="Nucleotide-diphospho-sugar transferases"/>
    <property type="match status" value="1"/>
</dbReference>
<dbReference type="HAMAP" id="MF_00316">
    <property type="entry name" value="MobA"/>
    <property type="match status" value="1"/>
</dbReference>
<comment type="caution">
    <text evidence="8">Lacks conserved residue(s) required for the propagation of feature annotation.</text>
</comment>
<comment type="function">
    <text evidence="8">Transfers a GMP moiety from GTP to Mo-molybdopterin (Mo-MPT) cofactor (Moco or molybdenum cofactor) to form Mo-molybdopterin guanine dinucleotide (Mo-MGD) cofactor.</text>
</comment>
<dbReference type="PANTHER" id="PTHR19136:SF81">
    <property type="entry name" value="MOLYBDENUM COFACTOR GUANYLYLTRANSFERASE"/>
    <property type="match status" value="1"/>
</dbReference>
<comment type="similarity">
    <text evidence="8">Belongs to the MobA family.</text>
</comment>
<keyword evidence="2 8" id="KW-0808">Transferase</keyword>
<evidence type="ECO:0000259" key="9">
    <source>
        <dbReference type="Pfam" id="PF12804"/>
    </source>
</evidence>
<dbReference type="EC" id="2.7.7.77" evidence="8"/>
<dbReference type="Gene3D" id="3.90.550.10">
    <property type="entry name" value="Spore Coat Polysaccharide Biosynthesis Protein SpsA, Chain A"/>
    <property type="match status" value="1"/>
</dbReference>
<evidence type="ECO:0000256" key="1">
    <source>
        <dbReference type="ARBA" id="ARBA00022490"/>
    </source>
</evidence>
<keyword evidence="4 8" id="KW-0547">Nucleotide-binding</keyword>
<evidence type="ECO:0000256" key="6">
    <source>
        <dbReference type="ARBA" id="ARBA00023134"/>
    </source>
</evidence>
<name>A0ABS8P566_9PSEU</name>
<evidence type="ECO:0000313" key="10">
    <source>
        <dbReference type="EMBL" id="MCD2193394.1"/>
    </source>
</evidence>
<comment type="domain">
    <text evidence="8">The N-terminal domain determines nucleotide recognition and specific binding, while the C-terminal domain determines the specific binding to the target protein.</text>
</comment>
<dbReference type="Pfam" id="PF12804">
    <property type="entry name" value="NTP_transf_3"/>
    <property type="match status" value="1"/>
</dbReference>
<keyword evidence="5 8" id="KW-0460">Magnesium</keyword>
<keyword evidence="11" id="KW-1185">Reference proteome</keyword>
<dbReference type="InterPro" id="IPR029044">
    <property type="entry name" value="Nucleotide-diphossugar_trans"/>
</dbReference>
<dbReference type="RefSeq" id="WP_230731503.1">
    <property type="nucleotide sequence ID" value="NZ_JAJNDB010000001.1"/>
</dbReference>
<feature type="binding site" evidence="8">
    <location>
        <position position="26"/>
    </location>
    <ligand>
        <name>GTP</name>
        <dbReference type="ChEBI" id="CHEBI:37565"/>
    </ligand>
</feature>